<evidence type="ECO:0000259" key="1">
    <source>
        <dbReference type="Pfam" id="PF02518"/>
    </source>
</evidence>
<protein>
    <submittedName>
        <fullName evidence="2">ABC-type dipeptide/oligopeptide/nickel transport system, permease component</fullName>
    </submittedName>
</protein>
<dbReference type="Gene3D" id="3.30.565.10">
    <property type="entry name" value="Histidine kinase-like ATPase, C-terminal domain"/>
    <property type="match status" value="1"/>
</dbReference>
<dbReference type="InterPro" id="IPR003594">
    <property type="entry name" value="HATPase_dom"/>
</dbReference>
<feature type="domain" description="Histidine kinase/HSP90-like ATPase" evidence="1">
    <location>
        <begin position="145"/>
        <end position="246"/>
    </location>
</feature>
<dbReference type="EMBL" id="SULG01000012">
    <property type="protein sequence ID" value="TLD42828.1"/>
    <property type="molecule type" value="Genomic_DNA"/>
</dbReference>
<dbReference type="InterPro" id="IPR036513">
    <property type="entry name" value="STAS_dom_sf"/>
</dbReference>
<dbReference type="InterPro" id="IPR036890">
    <property type="entry name" value="HATPase_C_sf"/>
</dbReference>
<proteinExistence type="predicted"/>
<reference evidence="2 3" key="1">
    <citation type="submission" date="2019-04" db="EMBL/GenBank/DDBJ databases">
        <title>Genome of a novel bacterium Candidatus Jettenia ecosi reconstructed from metagenome of an anammox bioreactor.</title>
        <authorList>
            <person name="Mardanov A.V."/>
            <person name="Beletsky A.V."/>
            <person name="Ravin N.V."/>
            <person name="Botchkova E.A."/>
            <person name="Litti Y.V."/>
            <person name="Nozhevnikova A.N."/>
        </authorList>
    </citation>
    <scope>NUCLEOTIDE SEQUENCE [LARGE SCALE GENOMIC DNA]</scope>
    <source>
        <strain evidence="2">J2</strain>
    </source>
</reference>
<dbReference type="Pfam" id="PF02518">
    <property type="entry name" value="HATPase_c"/>
    <property type="match status" value="1"/>
</dbReference>
<name>A0A533QDQ5_9BACT</name>
<evidence type="ECO:0000313" key="2">
    <source>
        <dbReference type="EMBL" id="TLD42828.1"/>
    </source>
</evidence>
<dbReference type="Proteomes" id="UP000319783">
    <property type="component" value="Unassembled WGS sequence"/>
</dbReference>
<dbReference type="SUPFAM" id="SSF55874">
    <property type="entry name" value="ATPase domain of HSP90 chaperone/DNA topoisomerase II/histidine kinase"/>
    <property type="match status" value="1"/>
</dbReference>
<dbReference type="SUPFAM" id="SSF52091">
    <property type="entry name" value="SpoIIaa-like"/>
    <property type="match status" value="1"/>
</dbReference>
<dbReference type="AlphaFoldDB" id="A0A533QDQ5"/>
<evidence type="ECO:0000313" key="3">
    <source>
        <dbReference type="Proteomes" id="UP000319783"/>
    </source>
</evidence>
<gene>
    <name evidence="2" type="ORF">JETT_0850</name>
</gene>
<comment type="caution">
    <text evidence="2">The sequence shown here is derived from an EMBL/GenBank/DDBJ whole genome shotgun (WGS) entry which is preliminary data.</text>
</comment>
<sequence length="280" mass="32495">MVQVTEDTFEYILPTLNESQEINFQDVTFIDPYGMVGLLELGELFKSRDIRKVIYLPHSEEVLKYLERMDFFRFAYNYFDLRPSRPEILEKYLRNSYSDVLLEITPIEKSDDIHFIVRKVKERAHAILNRHLHYDERAIHGFIVALSEVCQNIIEHSKARGFVGIQKYFFQKISKNVVKIAVMDIGMGFKKSLSERFSLKNDLDAIENALLRGASRFAEKGRGHGLAAVRRFVNRWDGKLSIRSGNAKLSIIPEWAWGKEKELNLTPFPGAQINILLPEV</sequence>
<organism evidence="2 3">
    <name type="scientific">Candidatus Jettenia ecosi</name>
    <dbReference type="NCBI Taxonomy" id="2494326"/>
    <lineage>
        <taxon>Bacteria</taxon>
        <taxon>Pseudomonadati</taxon>
        <taxon>Planctomycetota</taxon>
        <taxon>Candidatus Brocadiia</taxon>
        <taxon>Candidatus Brocadiales</taxon>
        <taxon>Candidatus Brocadiaceae</taxon>
        <taxon>Candidatus Jettenia</taxon>
    </lineage>
</organism>
<accession>A0A533QDQ5</accession>